<dbReference type="SUPFAM" id="SSF50129">
    <property type="entry name" value="GroES-like"/>
    <property type="match status" value="1"/>
</dbReference>
<dbReference type="EMBL" id="JAIEZQ010000001">
    <property type="protein sequence ID" value="MBY9074642.1"/>
    <property type="molecule type" value="Genomic_DNA"/>
</dbReference>
<keyword evidence="4" id="KW-0560">Oxidoreductase</keyword>
<dbReference type="InterPro" id="IPR036291">
    <property type="entry name" value="NAD(P)-bd_dom_sf"/>
</dbReference>
<proteinExistence type="inferred from homology"/>
<keyword evidence="3 5" id="KW-0862">Zinc</keyword>
<dbReference type="PROSITE" id="PS00059">
    <property type="entry name" value="ADH_ZINC"/>
    <property type="match status" value="1"/>
</dbReference>
<reference evidence="7 8" key="1">
    <citation type="submission" date="2021-08" db="EMBL/GenBank/DDBJ databases">
        <title>Nocardioides bacterium WL0053 sp. nov., isolated from the sediment.</title>
        <authorList>
            <person name="Wang L."/>
            <person name="Zhang D."/>
            <person name="Zhang A."/>
        </authorList>
    </citation>
    <scope>NUCLEOTIDE SEQUENCE [LARGE SCALE GENOMIC DNA]</scope>
    <source>
        <strain evidence="7 8">WL0053</strain>
    </source>
</reference>
<dbReference type="InterPro" id="IPR020843">
    <property type="entry name" value="ER"/>
</dbReference>
<protein>
    <submittedName>
        <fullName evidence="7">Zinc-binding dehydrogenase</fullName>
    </submittedName>
</protein>
<accession>A0ABS7RHX9</accession>
<keyword evidence="2 5" id="KW-0479">Metal-binding</keyword>
<comment type="cofactor">
    <cofactor evidence="1 5">
        <name>Zn(2+)</name>
        <dbReference type="ChEBI" id="CHEBI:29105"/>
    </cofactor>
</comment>
<evidence type="ECO:0000259" key="6">
    <source>
        <dbReference type="SMART" id="SM00829"/>
    </source>
</evidence>
<dbReference type="SMART" id="SM00829">
    <property type="entry name" value="PKS_ER"/>
    <property type="match status" value="1"/>
</dbReference>
<evidence type="ECO:0000256" key="1">
    <source>
        <dbReference type="ARBA" id="ARBA00001947"/>
    </source>
</evidence>
<dbReference type="InterPro" id="IPR013149">
    <property type="entry name" value="ADH-like_C"/>
</dbReference>
<dbReference type="PANTHER" id="PTHR43401">
    <property type="entry name" value="L-THREONINE 3-DEHYDROGENASE"/>
    <property type="match status" value="1"/>
</dbReference>
<evidence type="ECO:0000313" key="8">
    <source>
        <dbReference type="Proteomes" id="UP000754710"/>
    </source>
</evidence>
<evidence type="ECO:0000256" key="4">
    <source>
        <dbReference type="ARBA" id="ARBA00023002"/>
    </source>
</evidence>
<dbReference type="InterPro" id="IPR050129">
    <property type="entry name" value="Zn_alcohol_dh"/>
</dbReference>
<evidence type="ECO:0000256" key="5">
    <source>
        <dbReference type="RuleBase" id="RU361277"/>
    </source>
</evidence>
<keyword evidence="8" id="KW-1185">Reference proteome</keyword>
<dbReference type="Gene3D" id="3.40.50.720">
    <property type="entry name" value="NAD(P)-binding Rossmann-like Domain"/>
    <property type="match status" value="1"/>
</dbReference>
<dbReference type="SUPFAM" id="SSF51735">
    <property type="entry name" value="NAD(P)-binding Rossmann-fold domains"/>
    <property type="match status" value="1"/>
</dbReference>
<evidence type="ECO:0000313" key="7">
    <source>
        <dbReference type="EMBL" id="MBY9074642.1"/>
    </source>
</evidence>
<dbReference type="InterPro" id="IPR013154">
    <property type="entry name" value="ADH-like_N"/>
</dbReference>
<gene>
    <name evidence="7" type="ORF">K1X13_07395</name>
</gene>
<dbReference type="CDD" id="cd08239">
    <property type="entry name" value="THR_DH_like"/>
    <property type="match status" value="1"/>
</dbReference>
<dbReference type="InterPro" id="IPR011032">
    <property type="entry name" value="GroES-like_sf"/>
</dbReference>
<feature type="domain" description="Enoyl reductase (ER)" evidence="6">
    <location>
        <begin position="8"/>
        <end position="342"/>
    </location>
</feature>
<sequence>MRSVVLPGNSTVEHVTRDVPEPGHGQVLLAMKASSICGSDIRAIYREHLGRGPEAYQGVVAGHEPSGEVVAVGPGCHRLTPGDRVVVYHIAGCGMCEECRRGYLIGCTDPSRAAYGWQRDGGHAEYLLAEERTCLLLPEELSYVDGALVSCGYGTAYEALHKLDVSGRDTLLVTGLGPVGLAAAQLARAMGAGPIVGTDVVRERLDVAVELGLVDEALPADGAADERLTRFTDGRGFSATLDASGSAAARHLALSHTARWGRCAFVGEGGEVSFDVSHLLIHKQVTLHGSWVTSIGHMEDLLGHLARWEVHPEDIVTHRFGLADAAAAYDHADRGTTGKVCIVFP</sequence>
<name>A0ABS7RHX9_9ACTN</name>
<dbReference type="InterPro" id="IPR002328">
    <property type="entry name" value="ADH_Zn_CS"/>
</dbReference>
<dbReference type="PANTHER" id="PTHR43401:SF2">
    <property type="entry name" value="L-THREONINE 3-DEHYDROGENASE"/>
    <property type="match status" value="1"/>
</dbReference>
<comment type="similarity">
    <text evidence="5">Belongs to the zinc-containing alcohol dehydrogenase family.</text>
</comment>
<evidence type="ECO:0000256" key="2">
    <source>
        <dbReference type="ARBA" id="ARBA00022723"/>
    </source>
</evidence>
<dbReference type="Proteomes" id="UP000754710">
    <property type="component" value="Unassembled WGS sequence"/>
</dbReference>
<comment type="caution">
    <text evidence="7">The sequence shown here is derived from an EMBL/GenBank/DDBJ whole genome shotgun (WGS) entry which is preliminary data.</text>
</comment>
<dbReference type="Pfam" id="PF08240">
    <property type="entry name" value="ADH_N"/>
    <property type="match status" value="1"/>
</dbReference>
<evidence type="ECO:0000256" key="3">
    <source>
        <dbReference type="ARBA" id="ARBA00022833"/>
    </source>
</evidence>
<dbReference type="Gene3D" id="3.90.180.10">
    <property type="entry name" value="Medium-chain alcohol dehydrogenases, catalytic domain"/>
    <property type="match status" value="1"/>
</dbReference>
<dbReference type="Pfam" id="PF00107">
    <property type="entry name" value="ADH_zinc_N"/>
    <property type="match status" value="1"/>
</dbReference>
<organism evidence="7 8">
    <name type="scientific">Nocardioides jiangsuensis</name>
    <dbReference type="NCBI Taxonomy" id="2866161"/>
    <lineage>
        <taxon>Bacteria</taxon>
        <taxon>Bacillati</taxon>
        <taxon>Actinomycetota</taxon>
        <taxon>Actinomycetes</taxon>
        <taxon>Propionibacteriales</taxon>
        <taxon>Nocardioidaceae</taxon>
        <taxon>Nocardioides</taxon>
    </lineage>
</organism>